<keyword evidence="2" id="KW-0808">Transferase</keyword>
<reference evidence="8" key="1">
    <citation type="submission" date="2022-08" db="EMBL/GenBank/DDBJ databases">
        <title>Novel sulphate-reducing endosymbionts in the free-living metamonad Anaeramoeba.</title>
        <authorList>
            <person name="Jerlstrom-Hultqvist J."/>
            <person name="Cepicka I."/>
            <person name="Gallot-Lavallee L."/>
            <person name="Salas-Leiva D."/>
            <person name="Curtis B.A."/>
            <person name="Zahonova K."/>
            <person name="Pipaliya S."/>
            <person name="Dacks J."/>
            <person name="Roger A.J."/>
        </authorList>
    </citation>
    <scope>NUCLEOTIDE SEQUENCE</scope>
    <source>
        <strain evidence="8">Busselton2</strain>
    </source>
</reference>
<dbReference type="SUPFAM" id="SSF56112">
    <property type="entry name" value="Protein kinase-like (PK-like)"/>
    <property type="match status" value="1"/>
</dbReference>
<keyword evidence="4 8" id="KW-0418">Kinase</keyword>
<feature type="compositionally biased region" description="Low complexity" evidence="6">
    <location>
        <begin position="351"/>
        <end position="378"/>
    </location>
</feature>
<feature type="compositionally biased region" description="Low complexity" evidence="6">
    <location>
        <begin position="111"/>
        <end position="122"/>
    </location>
</feature>
<evidence type="ECO:0000259" key="7">
    <source>
        <dbReference type="PROSITE" id="PS51158"/>
    </source>
</evidence>
<gene>
    <name evidence="8" type="ORF">M0812_22284</name>
</gene>
<dbReference type="Gene3D" id="3.30.200.20">
    <property type="entry name" value="Phosphorylase Kinase, domain 1"/>
    <property type="match status" value="1"/>
</dbReference>
<evidence type="ECO:0000313" key="8">
    <source>
        <dbReference type="EMBL" id="KAJ3433328.1"/>
    </source>
</evidence>
<evidence type="ECO:0000256" key="4">
    <source>
        <dbReference type="ARBA" id="ARBA00022777"/>
    </source>
</evidence>
<dbReference type="GO" id="GO:1903013">
    <property type="term" value="P:response to differentiation-inducing factor 1"/>
    <property type="evidence" value="ECO:0007669"/>
    <property type="project" value="TreeGrafter"/>
</dbReference>
<dbReference type="AlphaFoldDB" id="A0AAV7YU48"/>
<dbReference type="InterPro" id="IPR004166">
    <property type="entry name" value="a-kinase_dom"/>
</dbReference>
<accession>A0AAV7YU48</accession>
<proteinExistence type="predicted"/>
<keyword evidence="8" id="KW-0251">Elongation factor</keyword>
<feature type="region of interest" description="Disordered" evidence="6">
    <location>
        <begin position="846"/>
        <end position="870"/>
    </location>
</feature>
<feature type="compositionally biased region" description="Low complexity" evidence="6">
    <location>
        <begin position="29"/>
        <end position="39"/>
    </location>
</feature>
<evidence type="ECO:0000256" key="3">
    <source>
        <dbReference type="ARBA" id="ARBA00022741"/>
    </source>
</evidence>
<keyword evidence="5" id="KW-0067">ATP-binding</keyword>
<dbReference type="GO" id="GO:0003746">
    <property type="term" value="F:translation elongation factor activity"/>
    <property type="evidence" value="ECO:0007669"/>
    <property type="project" value="UniProtKB-KW"/>
</dbReference>
<dbReference type="SMART" id="SM00811">
    <property type="entry name" value="Alpha_kinase"/>
    <property type="match status" value="1"/>
</dbReference>
<dbReference type="GO" id="GO:0005524">
    <property type="term" value="F:ATP binding"/>
    <property type="evidence" value="ECO:0007669"/>
    <property type="project" value="UniProtKB-KW"/>
</dbReference>
<dbReference type="PANTHER" id="PTHR45992:SF2">
    <property type="entry name" value="EUKARYOTIC ELONGATION FACTOR 2 KINASE"/>
    <property type="match status" value="1"/>
</dbReference>
<dbReference type="Pfam" id="PF02816">
    <property type="entry name" value="Alpha_kinase"/>
    <property type="match status" value="1"/>
</dbReference>
<keyword evidence="3" id="KW-0547">Nucleotide-binding</keyword>
<evidence type="ECO:0000313" key="9">
    <source>
        <dbReference type="Proteomes" id="UP001146793"/>
    </source>
</evidence>
<feature type="compositionally biased region" description="Basic residues" evidence="6">
    <location>
        <begin position="484"/>
        <end position="529"/>
    </location>
</feature>
<feature type="compositionally biased region" description="Low complexity" evidence="6">
    <location>
        <begin position="401"/>
        <end position="475"/>
    </location>
</feature>
<dbReference type="PROSITE" id="PS51158">
    <property type="entry name" value="ALPHA_KINASE"/>
    <property type="match status" value="1"/>
</dbReference>
<evidence type="ECO:0000256" key="2">
    <source>
        <dbReference type="ARBA" id="ARBA00022679"/>
    </source>
</evidence>
<dbReference type="InterPro" id="IPR051852">
    <property type="entry name" value="Alpha-type_PK"/>
</dbReference>
<evidence type="ECO:0000256" key="1">
    <source>
        <dbReference type="ARBA" id="ARBA00022527"/>
    </source>
</evidence>
<feature type="compositionally biased region" description="Basic and acidic residues" evidence="6">
    <location>
        <begin position="18"/>
        <end position="28"/>
    </location>
</feature>
<dbReference type="GO" id="GO:0004674">
    <property type="term" value="F:protein serine/threonine kinase activity"/>
    <property type="evidence" value="ECO:0007669"/>
    <property type="project" value="UniProtKB-KW"/>
</dbReference>
<dbReference type="GO" id="GO:0031037">
    <property type="term" value="P:myosin II filament disassembly"/>
    <property type="evidence" value="ECO:0007669"/>
    <property type="project" value="TreeGrafter"/>
</dbReference>
<organism evidence="8 9">
    <name type="scientific">Anaeramoeba flamelloides</name>
    <dbReference type="NCBI Taxonomy" id="1746091"/>
    <lineage>
        <taxon>Eukaryota</taxon>
        <taxon>Metamonada</taxon>
        <taxon>Anaeramoebidae</taxon>
        <taxon>Anaeramoeba</taxon>
    </lineage>
</organism>
<dbReference type="EMBL" id="JANTQA010000047">
    <property type="protein sequence ID" value="KAJ3433328.1"/>
    <property type="molecule type" value="Genomic_DNA"/>
</dbReference>
<feature type="domain" description="Alpha-type protein kinase" evidence="7">
    <location>
        <begin position="532"/>
        <end position="783"/>
    </location>
</feature>
<dbReference type="PANTHER" id="PTHR45992">
    <property type="entry name" value="EUKARYOTIC ELONGATION FACTOR 2 KINASE-RELATED"/>
    <property type="match status" value="1"/>
</dbReference>
<feature type="compositionally biased region" description="Basic and acidic residues" evidence="6">
    <location>
        <begin position="96"/>
        <end position="107"/>
    </location>
</feature>
<keyword evidence="1" id="KW-0723">Serine/threonine-protein kinase</keyword>
<feature type="compositionally biased region" description="Polar residues" evidence="6">
    <location>
        <begin position="379"/>
        <end position="389"/>
    </location>
</feature>
<dbReference type="InterPro" id="IPR011009">
    <property type="entry name" value="Kinase-like_dom_sf"/>
</dbReference>
<feature type="compositionally biased region" description="Basic and acidic residues" evidence="6">
    <location>
        <begin position="390"/>
        <end position="400"/>
    </location>
</feature>
<feature type="compositionally biased region" description="Basic and acidic residues" evidence="6">
    <location>
        <begin position="40"/>
        <end position="54"/>
    </location>
</feature>
<keyword evidence="8" id="KW-0648">Protein biosynthesis</keyword>
<evidence type="ECO:0000256" key="5">
    <source>
        <dbReference type="ARBA" id="ARBA00022840"/>
    </source>
</evidence>
<dbReference type="Proteomes" id="UP001146793">
    <property type="component" value="Unassembled WGS sequence"/>
</dbReference>
<comment type="caution">
    <text evidence="8">The sequence shown here is derived from an EMBL/GenBank/DDBJ whole genome shotgun (WGS) entry which is preliminary data.</text>
</comment>
<dbReference type="Gene3D" id="3.20.200.10">
    <property type="entry name" value="MHCK/EF2 kinase"/>
    <property type="match status" value="1"/>
</dbReference>
<feature type="region of interest" description="Disordered" evidence="6">
    <location>
        <begin position="1"/>
        <end position="122"/>
    </location>
</feature>
<sequence length="870" mass="102180">MSVSYCSDEYNSKSSGVSERESNLKRIIDSINNISSDLDSGSKNKRTSESEGSNKKIKKRKRKGKGKGKGKGKRKHKQKKKQKKKTKKKKTNQKSLQREMETRRVDTETQSESSYDSNEESNLNYKQYESKKNKKGIKILFLVEYKESVMFTNYLRLIFNFLNSLKGQANKKKKNKKKKYKGSQQRREILISFVWYDLKKGNYKSYSFTSNYEKLCQRITPIINDESYESTRQKNLTFEDILIICRHKSWEAKHKILIHYSNSNPYTKNTIKTVKLEKFTELLYEKTIYSYFIYPKTSSKKKQNFSFLNKMKSRKKEKTPKNFTYFKQYKFMGNSNNFSFFNRLISINPDSNGENSNKKNPNTNNSSANSNSNSKPSSETQEYSNSTDGLKSESEQELKSGSESSTGSSSSSSSSTTTPSSTTSSTTLSYSLLTSESQTKSESTSESNSGSESTSEFNSGSESTSEFNSGSESNTVSDSDPPIKKNKKNKKKHHKKQKKQKKKKQKRKQKTKQKKRTYSKHKIQKYHRKRVKKVQKEKDWFEEQSVEAYRYCVDDVKLDQLLEKSIKPKFVKRKKILKFVKTMKNNKFTVKFRGKKSYHVLSDCKGTFFIGTFLSSKIPQDKMKTYFFTQMRKQAIAKKFANLFNHNRPFRSIQFIEPIFCEFERKDEFGCGLIEPYLEGEFLNFSKNLLQNDKRAKKRIFSTLYTFSHFVYQNSDPKILIDNFKGILTQPNDSAYLLTNPKIHTKNENIDFGKSNKKGKAFKDFQKNHICSSTCRRMHLDPFKNGSKKIKNSYLKNNYPGTVRFYDYRIICNTILCGNLVTVRYMDYRQNFEYYCKKCKKAIKKKKKKYEKKKRNRREKKRKRKGKRRK</sequence>
<name>A0AAV7YU48_9EUKA</name>
<feature type="region of interest" description="Disordered" evidence="6">
    <location>
        <begin position="351"/>
        <end position="529"/>
    </location>
</feature>
<feature type="compositionally biased region" description="Basic residues" evidence="6">
    <location>
        <begin position="55"/>
        <end position="92"/>
    </location>
</feature>
<protein>
    <submittedName>
        <fullName evidence="8">Eukaryotic elongation factor 2 kinase-related</fullName>
    </submittedName>
</protein>
<evidence type="ECO:0000256" key="6">
    <source>
        <dbReference type="SAM" id="MobiDB-lite"/>
    </source>
</evidence>